<accession>A0AAV8XND2</accession>
<name>A0AAV8XND2_9CUCU</name>
<proteinExistence type="predicted"/>
<dbReference type="Proteomes" id="UP001162162">
    <property type="component" value="Unassembled WGS sequence"/>
</dbReference>
<organism evidence="1 2">
    <name type="scientific">Aromia moschata</name>
    <dbReference type="NCBI Taxonomy" id="1265417"/>
    <lineage>
        <taxon>Eukaryota</taxon>
        <taxon>Metazoa</taxon>
        <taxon>Ecdysozoa</taxon>
        <taxon>Arthropoda</taxon>
        <taxon>Hexapoda</taxon>
        <taxon>Insecta</taxon>
        <taxon>Pterygota</taxon>
        <taxon>Neoptera</taxon>
        <taxon>Endopterygota</taxon>
        <taxon>Coleoptera</taxon>
        <taxon>Polyphaga</taxon>
        <taxon>Cucujiformia</taxon>
        <taxon>Chrysomeloidea</taxon>
        <taxon>Cerambycidae</taxon>
        <taxon>Cerambycinae</taxon>
        <taxon>Callichromatini</taxon>
        <taxon>Aromia</taxon>
    </lineage>
</organism>
<dbReference type="SUPFAM" id="SSF48726">
    <property type="entry name" value="Immunoglobulin"/>
    <property type="match status" value="1"/>
</dbReference>
<evidence type="ECO:0000313" key="1">
    <source>
        <dbReference type="EMBL" id="KAJ8939854.1"/>
    </source>
</evidence>
<evidence type="ECO:0000313" key="2">
    <source>
        <dbReference type="Proteomes" id="UP001162162"/>
    </source>
</evidence>
<sequence>MCLVSWIRSRDLHILTSGRHTFTGDGRFESVHSDSSGDFWGLRIRGAFESDTGRYECQVNTEPKMSLAITLTVMVKKGELTKFKNTLFSTHSQLYFPNFTSEAEIRTKVELISLIHALIDTR</sequence>
<dbReference type="GO" id="GO:0050808">
    <property type="term" value="P:synapse organization"/>
    <property type="evidence" value="ECO:0007669"/>
    <property type="project" value="TreeGrafter"/>
</dbReference>
<comment type="caution">
    <text evidence="1">The sequence shown here is derived from an EMBL/GenBank/DDBJ whole genome shotgun (WGS) entry which is preliminary data.</text>
</comment>
<keyword evidence="2" id="KW-1185">Reference proteome</keyword>
<dbReference type="InterPro" id="IPR036179">
    <property type="entry name" value="Ig-like_dom_sf"/>
</dbReference>
<protein>
    <recommendedName>
        <fullName evidence="3">Ig-like domain-containing protein</fullName>
    </recommendedName>
</protein>
<evidence type="ECO:0008006" key="3">
    <source>
        <dbReference type="Google" id="ProtNLM"/>
    </source>
</evidence>
<gene>
    <name evidence="1" type="ORF">NQ318_006902</name>
</gene>
<dbReference type="InterPro" id="IPR013783">
    <property type="entry name" value="Ig-like_fold"/>
</dbReference>
<dbReference type="PANTHER" id="PTHR23279:SF41">
    <property type="entry name" value="DEFECTIVE PROBOSCIS EXTENSION RESPONSE 4-RELATED"/>
    <property type="match status" value="1"/>
</dbReference>
<dbReference type="Gene3D" id="2.60.40.10">
    <property type="entry name" value="Immunoglobulins"/>
    <property type="match status" value="1"/>
</dbReference>
<reference evidence="1" key="1">
    <citation type="journal article" date="2023" name="Insect Mol. Biol.">
        <title>Genome sequencing provides insights into the evolution of gene families encoding plant cell wall-degrading enzymes in longhorned beetles.</title>
        <authorList>
            <person name="Shin N.R."/>
            <person name="Okamura Y."/>
            <person name="Kirsch R."/>
            <person name="Pauchet Y."/>
        </authorList>
    </citation>
    <scope>NUCLEOTIDE SEQUENCE</scope>
    <source>
        <strain evidence="1">AMC_N1</strain>
    </source>
</reference>
<dbReference type="InterPro" id="IPR037448">
    <property type="entry name" value="Zig-8"/>
</dbReference>
<dbReference type="AlphaFoldDB" id="A0AAV8XND2"/>
<dbReference type="GO" id="GO:0032589">
    <property type="term" value="C:neuron projection membrane"/>
    <property type="evidence" value="ECO:0007669"/>
    <property type="project" value="TreeGrafter"/>
</dbReference>
<dbReference type="PANTHER" id="PTHR23279">
    <property type="entry name" value="DEFECTIVE PROBOSCIS EXTENSION RESPONSE DPR -RELATED"/>
    <property type="match status" value="1"/>
</dbReference>
<dbReference type="EMBL" id="JAPWTK010000463">
    <property type="protein sequence ID" value="KAJ8939854.1"/>
    <property type="molecule type" value="Genomic_DNA"/>
</dbReference>